<accession>A0A486XM71</accession>
<reference evidence="3" key="1">
    <citation type="submission" date="2019-04" db="EMBL/GenBank/DDBJ databases">
        <authorList>
            <person name="Brambilla D."/>
        </authorList>
    </citation>
    <scope>NUCLEOTIDE SEQUENCE</scope>
    <source>
        <strain evidence="3">BAL1</strain>
    </source>
</reference>
<keyword evidence="2" id="KW-0472">Membrane</keyword>
<keyword evidence="2" id="KW-0812">Transmembrane</keyword>
<dbReference type="AlphaFoldDB" id="A0A486XM71"/>
<organism evidence="3">
    <name type="scientific">Rheinheimera sp. BAL341</name>
    <dbReference type="NCBI Taxonomy" id="1708203"/>
    <lineage>
        <taxon>Bacteria</taxon>
        <taxon>Pseudomonadati</taxon>
        <taxon>Pseudomonadota</taxon>
        <taxon>Gammaproteobacteria</taxon>
        <taxon>Chromatiales</taxon>
        <taxon>Chromatiaceae</taxon>
        <taxon>Rheinheimera</taxon>
    </lineage>
</organism>
<sequence>MQQFALGLQVSIRPLLQNNDQQLLNAQLNHLRFASVIPVTAIALYDGNGQVVGETEAATVLPQLELETPVTSFRIEPFADAIIAIQPVSASALNGRTEVASIRSDRDGLYLLILLQPDSAHSIWLLPLLITACIGFVTVLIVSGSFLRSGQRLQTDISLISHKLSQLKQGQLNSRLQDELVPELLPLQQMLNELAERLRYNMQQAVDASAKQQQECDLAKIAEQQALLQKEQLTQAYQQLLAQHTAHQHQLQQLISQATEILPAEYIRTLSTYSAIYHLLLAQQPFDTQAMVLCDSVESLISGYAEQLAEKHIHFELQEAAENIKYSFRSTEALLLQLIDALLQTGMQFAAVSEISLTLNTLASSGQLHIKLRADGEGLSAAAVQFLTTSSPGSYWPQLPVQLLKLAADKLSANIDVQSLQGVGSAIDVNLPVIGVESTKLMLPERVLLFDTQKTRLAQHKMQLDSLCKQLTLCHELADLELKLKQQQWDKVVLFYLSQSSYHCGWK</sequence>
<protein>
    <submittedName>
        <fullName evidence="3">Uncharacterized protein</fullName>
    </submittedName>
</protein>
<evidence type="ECO:0000256" key="1">
    <source>
        <dbReference type="SAM" id="Coils"/>
    </source>
</evidence>
<evidence type="ECO:0000256" key="2">
    <source>
        <dbReference type="SAM" id="Phobius"/>
    </source>
</evidence>
<feature type="transmembrane region" description="Helical" evidence="2">
    <location>
        <begin position="124"/>
        <end position="147"/>
    </location>
</feature>
<keyword evidence="2" id="KW-1133">Transmembrane helix</keyword>
<dbReference type="EMBL" id="CAAJGR010000081">
    <property type="protein sequence ID" value="VHO03260.1"/>
    <property type="molecule type" value="Genomic_DNA"/>
</dbReference>
<gene>
    <name evidence="3" type="ORF">BAL341_1314</name>
</gene>
<feature type="coiled-coil region" evidence="1">
    <location>
        <begin position="211"/>
        <end position="257"/>
    </location>
</feature>
<keyword evidence="1" id="KW-0175">Coiled coil</keyword>
<name>A0A486XM71_9GAMM</name>
<evidence type="ECO:0000313" key="3">
    <source>
        <dbReference type="EMBL" id="VHO03260.1"/>
    </source>
</evidence>
<proteinExistence type="predicted"/>